<gene>
    <name evidence="1" type="ORF">CLV42_103300</name>
</gene>
<accession>A0A2P8GH93</accession>
<keyword evidence="2" id="KW-1185">Reference proteome</keyword>
<sequence>MTLPKKGLRNITVDNVKYAWNATGNDGSIRLSIIHVKHQQCIITASFSYHSKLINEHIFPDGDKVQSFRQQLIITGYIVRQVILYAMQEGWDPMGNVTVLNLGAMDDKIDLRIEQK</sequence>
<proteinExistence type="predicted"/>
<dbReference type="AlphaFoldDB" id="A0A2P8GH93"/>
<dbReference type="OrthoDB" id="1269164at2"/>
<evidence type="ECO:0000313" key="1">
    <source>
        <dbReference type="EMBL" id="PSL33317.1"/>
    </source>
</evidence>
<evidence type="ECO:0000313" key="2">
    <source>
        <dbReference type="Proteomes" id="UP000240978"/>
    </source>
</evidence>
<reference evidence="1 2" key="1">
    <citation type="submission" date="2018-03" db="EMBL/GenBank/DDBJ databases">
        <title>Genomic Encyclopedia of Archaeal and Bacterial Type Strains, Phase II (KMG-II): from individual species to whole genera.</title>
        <authorList>
            <person name="Goeker M."/>
        </authorList>
    </citation>
    <scope>NUCLEOTIDE SEQUENCE [LARGE SCALE GENOMIC DNA]</scope>
    <source>
        <strain evidence="1 2">DSM 18107</strain>
    </source>
</reference>
<organism evidence="1 2">
    <name type="scientific">Chitinophaga ginsengisoli</name>
    <dbReference type="NCBI Taxonomy" id="363837"/>
    <lineage>
        <taxon>Bacteria</taxon>
        <taxon>Pseudomonadati</taxon>
        <taxon>Bacteroidota</taxon>
        <taxon>Chitinophagia</taxon>
        <taxon>Chitinophagales</taxon>
        <taxon>Chitinophagaceae</taxon>
        <taxon>Chitinophaga</taxon>
    </lineage>
</organism>
<protein>
    <submittedName>
        <fullName evidence="1">Uncharacterized protein</fullName>
    </submittedName>
</protein>
<name>A0A2P8GH93_9BACT</name>
<dbReference type="RefSeq" id="WP_106601635.1">
    <property type="nucleotide sequence ID" value="NZ_PYGK01000003.1"/>
</dbReference>
<dbReference type="Proteomes" id="UP000240978">
    <property type="component" value="Unassembled WGS sequence"/>
</dbReference>
<dbReference type="EMBL" id="PYGK01000003">
    <property type="protein sequence ID" value="PSL33317.1"/>
    <property type="molecule type" value="Genomic_DNA"/>
</dbReference>
<comment type="caution">
    <text evidence="1">The sequence shown here is derived from an EMBL/GenBank/DDBJ whole genome shotgun (WGS) entry which is preliminary data.</text>
</comment>